<name>A0A1I0NE38_9RHOB</name>
<reference evidence="1 2" key="1">
    <citation type="submission" date="2016-10" db="EMBL/GenBank/DDBJ databases">
        <authorList>
            <person name="de Groot N.N."/>
        </authorList>
    </citation>
    <scope>NUCLEOTIDE SEQUENCE [LARGE SCALE GENOMIC DNA]</scope>
    <source>
        <strain evidence="1 2">DSM 17925</strain>
    </source>
</reference>
<dbReference type="EMBL" id="FOIZ01000001">
    <property type="protein sequence ID" value="SEV99463.1"/>
    <property type="molecule type" value="Genomic_DNA"/>
</dbReference>
<evidence type="ECO:0000313" key="1">
    <source>
        <dbReference type="EMBL" id="SEV99463.1"/>
    </source>
</evidence>
<accession>A0A1I0NE38</accession>
<dbReference type="RefSeq" id="WP_089989994.1">
    <property type="nucleotide sequence ID" value="NZ_FOIZ01000001.1"/>
</dbReference>
<organism evidence="1 2">
    <name type="scientific">Cognatiyoonia koreensis</name>
    <dbReference type="NCBI Taxonomy" id="364200"/>
    <lineage>
        <taxon>Bacteria</taxon>
        <taxon>Pseudomonadati</taxon>
        <taxon>Pseudomonadota</taxon>
        <taxon>Alphaproteobacteria</taxon>
        <taxon>Rhodobacterales</taxon>
        <taxon>Paracoccaceae</taxon>
        <taxon>Cognatiyoonia</taxon>
    </lineage>
</organism>
<dbReference type="STRING" id="364200.SAMN04488515_0562"/>
<sequence>MMRLATILSVLATQALGETPMSGAEFDAYSTGRTLTFGTIGNPDYGVEQYLPDRKVIWSPGPGRCVEGSWFDRGDNICFVYETDPEPKCWQVYRTETGIRAVFTNQPGTTVLFESKDNTKPLVCPGPDLLG</sequence>
<dbReference type="Proteomes" id="UP000199167">
    <property type="component" value="Unassembled WGS sequence"/>
</dbReference>
<dbReference type="AlphaFoldDB" id="A0A1I0NE38"/>
<dbReference type="OrthoDB" id="7304934at2"/>
<gene>
    <name evidence="1" type="ORF">SAMN04488515_0562</name>
</gene>
<evidence type="ECO:0000313" key="2">
    <source>
        <dbReference type="Proteomes" id="UP000199167"/>
    </source>
</evidence>
<proteinExistence type="predicted"/>
<evidence type="ECO:0008006" key="3">
    <source>
        <dbReference type="Google" id="ProtNLM"/>
    </source>
</evidence>
<keyword evidence="2" id="KW-1185">Reference proteome</keyword>
<protein>
    <recommendedName>
        <fullName evidence="3">Protease inhibitor Inh</fullName>
    </recommendedName>
</protein>